<evidence type="ECO:0000313" key="1">
    <source>
        <dbReference type="EMBL" id="KAG2606934.1"/>
    </source>
</evidence>
<sequence>MLRFRVPMARWVSDGGHGSENFLQCRGTIWRAPRRFTVARGWRRHCRLDAARCGSVGSWLPRLPGRSFGDATEQESPIRTSGMTQFFMTSAASISACSIVGSTMSWIFSGNALSTKPCSTSAKIFCLLLLANPEQRGIPSVGTLVHKCSFPSMDMAPALSKIPSLGTAPLKLLKDKLRCCRELKDARNSGISPDNLFREISISLMLTKFMKDCGMLPAK</sequence>
<keyword evidence="2" id="KW-1185">Reference proteome</keyword>
<protein>
    <submittedName>
        <fullName evidence="1">Uncharacterized protein</fullName>
    </submittedName>
</protein>
<evidence type="ECO:0000313" key="2">
    <source>
        <dbReference type="Proteomes" id="UP000823388"/>
    </source>
</evidence>
<accession>A0A8T0TCX7</accession>
<name>A0A8T0TCX7_PANVG</name>
<gene>
    <name evidence="1" type="ORF">PVAP13_4NG201499</name>
</gene>
<dbReference type="EMBL" id="CM029044">
    <property type="protein sequence ID" value="KAG2606934.1"/>
    <property type="molecule type" value="Genomic_DNA"/>
</dbReference>
<organism evidence="1 2">
    <name type="scientific">Panicum virgatum</name>
    <name type="common">Blackwell switchgrass</name>
    <dbReference type="NCBI Taxonomy" id="38727"/>
    <lineage>
        <taxon>Eukaryota</taxon>
        <taxon>Viridiplantae</taxon>
        <taxon>Streptophyta</taxon>
        <taxon>Embryophyta</taxon>
        <taxon>Tracheophyta</taxon>
        <taxon>Spermatophyta</taxon>
        <taxon>Magnoliopsida</taxon>
        <taxon>Liliopsida</taxon>
        <taxon>Poales</taxon>
        <taxon>Poaceae</taxon>
        <taxon>PACMAD clade</taxon>
        <taxon>Panicoideae</taxon>
        <taxon>Panicodae</taxon>
        <taxon>Paniceae</taxon>
        <taxon>Panicinae</taxon>
        <taxon>Panicum</taxon>
        <taxon>Panicum sect. Hiantes</taxon>
    </lineage>
</organism>
<reference evidence="1 2" key="1">
    <citation type="submission" date="2020-05" db="EMBL/GenBank/DDBJ databases">
        <title>WGS assembly of Panicum virgatum.</title>
        <authorList>
            <person name="Lovell J.T."/>
            <person name="Jenkins J."/>
            <person name="Shu S."/>
            <person name="Juenger T.E."/>
            <person name="Schmutz J."/>
        </authorList>
    </citation>
    <scope>NUCLEOTIDE SEQUENCE [LARGE SCALE GENOMIC DNA]</scope>
    <source>
        <strain evidence="2">cv. AP13</strain>
    </source>
</reference>
<proteinExistence type="predicted"/>
<dbReference type="AlphaFoldDB" id="A0A8T0TCX7"/>
<comment type="caution">
    <text evidence="1">The sequence shown here is derived from an EMBL/GenBank/DDBJ whole genome shotgun (WGS) entry which is preliminary data.</text>
</comment>
<dbReference type="Proteomes" id="UP000823388">
    <property type="component" value="Chromosome 4N"/>
</dbReference>